<dbReference type="InterPro" id="IPR027408">
    <property type="entry name" value="PNPase/RNase_PH_dom_sf"/>
</dbReference>
<reference evidence="12 13" key="1">
    <citation type="submission" date="2018-06" db="EMBL/GenBank/DDBJ databases">
        <title>Extensive metabolic versatility and redundancy in microbially diverse, dynamic hydrothermal sediments.</title>
        <authorList>
            <person name="Dombrowski N."/>
            <person name="Teske A."/>
            <person name="Baker B.J."/>
        </authorList>
    </citation>
    <scope>NUCLEOTIDE SEQUENCE [LARGE SCALE GENOMIC DNA]</scope>
    <source>
        <strain evidence="12">B9_G13</strain>
    </source>
</reference>
<keyword evidence="5" id="KW-0378">Hydrolase</keyword>
<dbReference type="Proteomes" id="UP000277633">
    <property type="component" value="Unassembled WGS sequence"/>
</dbReference>
<dbReference type="Gene3D" id="3.30.230.70">
    <property type="entry name" value="GHMP Kinase, N-terminal domain"/>
    <property type="match status" value="1"/>
</dbReference>
<keyword evidence="4" id="KW-0540">Nuclease</keyword>
<evidence type="ECO:0000256" key="9">
    <source>
        <dbReference type="SAM" id="Coils"/>
    </source>
</evidence>
<evidence type="ECO:0000313" key="12">
    <source>
        <dbReference type="EMBL" id="RLG70484.1"/>
    </source>
</evidence>
<evidence type="ECO:0000256" key="5">
    <source>
        <dbReference type="ARBA" id="ARBA00022801"/>
    </source>
</evidence>
<evidence type="ECO:0000256" key="8">
    <source>
        <dbReference type="ARBA" id="ARBA00062149"/>
    </source>
</evidence>
<sequence length="268" mass="29789">MEEIVYVNAEGRRIDGRKLDELRPIKIIPSVLSRAEGSAYIEWGQNKALVGVFGPREAIPQHIQDPTKAIVNYVYRMATFSVPDRKSPKPGRREIEISKVSGEALAKAIFVERFPNTTIDIYVHIFDSNAGTRCAALTAASVALADAGIPMRDLVSACAVGRAAGHIMLDLCKEEEDATDAVDMPLAIMPRTKEVVLLQMDGIISKEEWKEAFELGLKGCQQVYEIQKKALKRKYEEIAEEEAKAIEHVDKQLKEISENPELLRGGNK</sequence>
<dbReference type="InterPro" id="IPR011807">
    <property type="entry name" value="Rrp41"/>
</dbReference>
<dbReference type="CDD" id="cd11366">
    <property type="entry name" value="RNase_PH_archRRP41"/>
    <property type="match status" value="1"/>
</dbReference>
<keyword evidence="6" id="KW-0271">Exosome</keyword>
<evidence type="ECO:0000313" key="13">
    <source>
        <dbReference type="Proteomes" id="UP000277633"/>
    </source>
</evidence>
<dbReference type="InterPro" id="IPR020568">
    <property type="entry name" value="Ribosomal_Su5_D2-typ_SF"/>
</dbReference>
<keyword evidence="7 12" id="KW-0269">Exonuclease</keyword>
<keyword evidence="3" id="KW-0963">Cytoplasm</keyword>
<accession>A0A497JHH2</accession>
<dbReference type="InterPro" id="IPR001247">
    <property type="entry name" value="ExoRNase_PH_dom1"/>
</dbReference>
<feature type="coiled-coil region" evidence="9">
    <location>
        <begin position="221"/>
        <end position="259"/>
    </location>
</feature>
<evidence type="ECO:0000259" key="10">
    <source>
        <dbReference type="Pfam" id="PF01138"/>
    </source>
</evidence>
<dbReference type="GO" id="GO:0000956">
    <property type="term" value="P:nuclear-transcribed mRNA catabolic process"/>
    <property type="evidence" value="ECO:0007669"/>
    <property type="project" value="UniProtKB-ARBA"/>
</dbReference>
<organism evidence="12 13">
    <name type="scientific">Candidatus Iainarchaeum sp</name>
    <dbReference type="NCBI Taxonomy" id="3101447"/>
    <lineage>
        <taxon>Archaea</taxon>
        <taxon>Candidatus Iainarchaeota</taxon>
        <taxon>Candidatus Iainarchaeia</taxon>
        <taxon>Candidatus Iainarchaeales</taxon>
        <taxon>Candidatus Iainarchaeaceae</taxon>
        <taxon>Candidatus Iainarchaeum</taxon>
    </lineage>
</organism>
<protein>
    <submittedName>
        <fullName evidence="12">Exosome complex exonuclease Rrp41</fullName>
    </submittedName>
</protein>
<evidence type="ECO:0000256" key="7">
    <source>
        <dbReference type="ARBA" id="ARBA00022839"/>
    </source>
</evidence>
<comment type="similarity">
    <text evidence="2">Belongs to the RNase PH family.</text>
</comment>
<dbReference type="GO" id="GO:0010467">
    <property type="term" value="P:gene expression"/>
    <property type="evidence" value="ECO:0007669"/>
    <property type="project" value="UniProtKB-ARBA"/>
</dbReference>
<evidence type="ECO:0000259" key="11">
    <source>
        <dbReference type="Pfam" id="PF03725"/>
    </source>
</evidence>
<dbReference type="FunFam" id="3.30.230.70:FF:000004">
    <property type="entry name" value="Exosome complex component Rrp41"/>
    <property type="match status" value="1"/>
</dbReference>
<dbReference type="PANTHER" id="PTHR11953:SF0">
    <property type="entry name" value="EXOSOME COMPLEX COMPONENT RRP41"/>
    <property type="match status" value="1"/>
</dbReference>
<dbReference type="AlphaFoldDB" id="A0A497JHH2"/>
<keyword evidence="9" id="KW-0175">Coiled coil</keyword>
<dbReference type="GO" id="GO:0003723">
    <property type="term" value="F:RNA binding"/>
    <property type="evidence" value="ECO:0007669"/>
    <property type="project" value="TreeGrafter"/>
</dbReference>
<evidence type="ECO:0000256" key="1">
    <source>
        <dbReference type="ARBA" id="ARBA00004496"/>
    </source>
</evidence>
<dbReference type="GO" id="GO:0016075">
    <property type="term" value="P:rRNA catabolic process"/>
    <property type="evidence" value="ECO:0007669"/>
    <property type="project" value="TreeGrafter"/>
</dbReference>
<evidence type="ECO:0000256" key="3">
    <source>
        <dbReference type="ARBA" id="ARBA00022490"/>
    </source>
</evidence>
<evidence type="ECO:0000256" key="2">
    <source>
        <dbReference type="ARBA" id="ARBA00006678"/>
    </source>
</evidence>
<dbReference type="InterPro" id="IPR036345">
    <property type="entry name" value="ExoRNase_PH_dom2_sf"/>
</dbReference>
<name>A0A497JHH2_9ARCH</name>
<dbReference type="EMBL" id="QMWO01000001">
    <property type="protein sequence ID" value="RLG70484.1"/>
    <property type="molecule type" value="Genomic_DNA"/>
</dbReference>
<dbReference type="Pfam" id="PF03725">
    <property type="entry name" value="RNase_PH_C"/>
    <property type="match status" value="1"/>
</dbReference>
<gene>
    <name evidence="12" type="ORF">DRO07_00035</name>
</gene>
<dbReference type="InterPro" id="IPR050080">
    <property type="entry name" value="RNase_PH"/>
</dbReference>
<feature type="domain" description="Exoribonuclease phosphorolytic" evidence="10">
    <location>
        <begin position="21"/>
        <end position="150"/>
    </location>
</feature>
<feature type="domain" description="Exoribonuclease phosphorolytic" evidence="11">
    <location>
        <begin position="153"/>
        <end position="219"/>
    </location>
</feature>
<comment type="subcellular location">
    <subcellularLocation>
        <location evidence="1">Cytoplasm</location>
    </subcellularLocation>
</comment>
<dbReference type="SUPFAM" id="SSF55666">
    <property type="entry name" value="Ribonuclease PH domain 2-like"/>
    <property type="match status" value="1"/>
</dbReference>
<comment type="subunit">
    <text evidence="8">Component of the archaeal exosome complex. Forms a hexameric ring-like arrangement composed of 3 Rrp41-Rrp42 heterodimers. The hexameric ring associates with a trimer of Rrp4 and/or Csl4 subunits.</text>
</comment>
<dbReference type="GO" id="GO:0000177">
    <property type="term" value="C:cytoplasmic exosome (RNase complex)"/>
    <property type="evidence" value="ECO:0007669"/>
    <property type="project" value="TreeGrafter"/>
</dbReference>
<evidence type="ECO:0000256" key="6">
    <source>
        <dbReference type="ARBA" id="ARBA00022835"/>
    </source>
</evidence>
<dbReference type="Pfam" id="PF01138">
    <property type="entry name" value="RNase_PH"/>
    <property type="match status" value="1"/>
</dbReference>
<dbReference type="GO" id="GO:0016896">
    <property type="term" value="F:RNA exonuclease activity, producing 5'-phosphomonoesters"/>
    <property type="evidence" value="ECO:0007669"/>
    <property type="project" value="InterPro"/>
</dbReference>
<evidence type="ECO:0000256" key="4">
    <source>
        <dbReference type="ARBA" id="ARBA00022722"/>
    </source>
</evidence>
<dbReference type="PANTHER" id="PTHR11953">
    <property type="entry name" value="EXOSOME COMPLEX COMPONENT"/>
    <property type="match status" value="1"/>
</dbReference>
<comment type="caution">
    <text evidence="12">The sequence shown here is derived from an EMBL/GenBank/DDBJ whole genome shotgun (WGS) entry which is preliminary data.</text>
</comment>
<dbReference type="SUPFAM" id="SSF54211">
    <property type="entry name" value="Ribosomal protein S5 domain 2-like"/>
    <property type="match status" value="1"/>
</dbReference>
<dbReference type="InterPro" id="IPR015847">
    <property type="entry name" value="ExoRNase_PH_dom2"/>
</dbReference>
<proteinExistence type="inferred from homology"/>